<evidence type="ECO:0000313" key="4">
    <source>
        <dbReference type="Proteomes" id="UP000641025"/>
    </source>
</evidence>
<organism evidence="3 4">
    <name type="scientific">Geomonas propionica</name>
    <dbReference type="NCBI Taxonomy" id="2798582"/>
    <lineage>
        <taxon>Bacteria</taxon>
        <taxon>Pseudomonadati</taxon>
        <taxon>Thermodesulfobacteriota</taxon>
        <taxon>Desulfuromonadia</taxon>
        <taxon>Geobacterales</taxon>
        <taxon>Geobacteraceae</taxon>
        <taxon>Geomonas</taxon>
    </lineage>
</organism>
<keyword evidence="4" id="KW-1185">Reference proteome</keyword>
<dbReference type="InterPro" id="IPR050952">
    <property type="entry name" value="TRIM-NHL_E3_ligases"/>
</dbReference>
<dbReference type="RefSeq" id="WP_199395514.1">
    <property type="nucleotide sequence ID" value="NZ_JAEMHK010000009.1"/>
</dbReference>
<dbReference type="SUPFAM" id="SSF101898">
    <property type="entry name" value="NHL repeat"/>
    <property type="match status" value="1"/>
</dbReference>
<dbReference type="PANTHER" id="PTHR24104:SF25">
    <property type="entry name" value="PROTEIN LIN-41"/>
    <property type="match status" value="1"/>
</dbReference>
<feature type="repeat" description="NHL" evidence="2">
    <location>
        <begin position="28"/>
        <end position="69"/>
    </location>
</feature>
<dbReference type="InterPro" id="IPR011042">
    <property type="entry name" value="6-blade_b-propeller_TolB-like"/>
</dbReference>
<keyword evidence="1" id="KW-0677">Repeat</keyword>
<accession>A0ABS0YSQ4</accession>
<dbReference type="PROSITE" id="PS51125">
    <property type="entry name" value="NHL"/>
    <property type="match status" value="2"/>
</dbReference>
<reference evidence="3 4" key="1">
    <citation type="submission" date="2020-12" db="EMBL/GenBank/DDBJ databases">
        <title>Geomonas sp. Red259, isolated from paddy soil.</title>
        <authorList>
            <person name="Xu Z."/>
            <person name="Zhang Z."/>
            <person name="Masuda Y."/>
            <person name="Itoh H."/>
            <person name="Senoo K."/>
        </authorList>
    </citation>
    <scope>NUCLEOTIDE SEQUENCE [LARGE SCALE GENOMIC DNA]</scope>
    <source>
        <strain evidence="3 4">Red259</strain>
    </source>
</reference>
<dbReference type="Gene3D" id="2.40.10.500">
    <property type="match status" value="1"/>
</dbReference>
<evidence type="ECO:0000313" key="3">
    <source>
        <dbReference type="EMBL" id="MBJ6801016.1"/>
    </source>
</evidence>
<dbReference type="Gene3D" id="2.120.10.30">
    <property type="entry name" value="TolB, C-terminal domain"/>
    <property type="match status" value="2"/>
</dbReference>
<dbReference type="EMBL" id="JAEMHK010000009">
    <property type="protein sequence ID" value="MBJ6801016.1"/>
    <property type="molecule type" value="Genomic_DNA"/>
</dbReference>
<comment type="caution">
    <text evidence="3">The sequence shown here is derived from an EMBL/GenBank/DDBJ whole genome shotgun (WGS) entry which is preliminary data.</text>
</comment>
<evidence type="ECO:0000256" key="2">
    <source>
        <dbReference type="PROSITE-ProRule" id="PRU00504"/>
    </source>
</evidence>
<protein>
    <submittedName>
        <fullName evidence="3">SMP-30/gluconolactonase/LRE family protein</fullName>
    </submittedName>
</protein>
<dbReference type="Proteomes" id="UP000641025">
    <property type="component" value="Unassembled WGS sequence"/>
</dbReference>
<gene>
    <name evidence="3" type="ORF">JFN90_12845</name>
</gene>
<feature type="repeat" description="NHL" evidence="2">
    <location>
        <begin position="207"/>
        <end position="250"/>
    </location>
</feature>
<dbReference type="PANTHER" id="PTHR24104">
    <property type="entry name" value="E3 UBIQUITIN-PROTEIN LIGASE NHLRC1-RELATED"/>
    <property type="match status" value="1"/>
</dbReference>
<dbReference type="InterPro" id="IPR001258">
    <property type="entry name" value="NHL_repeat"/>
</dbReference>
<dbReference type="Pfam" id="PF17170">
    <property type="entry name" value="DUF5128"/>
    <property type="match status" value="1"/>
</dbReference>
<name>A0ABS0YSQ4_9BACT</name>
<evidence type="ECO:0000256" key="1">
    <source>
        <dbReference type="ARBA" id="ARBA00022737"/>
    </source>
</evidence>
<sequence>MHAKIRWVKNVVTPRDAGVARSAWKHALEFFTGSEADNIVKPHGVYYDDAGRLFVADSGLGVVHVYDTRNSLYKRITAPSGAPFRSPIGLARDENGGLFISDSGADTVYRYDLASGVISPFLREVARPTGIAYNKLNKLLYIAETGYSRVVAVDRSGGQKLTIYTSKNGDGLFNRPVDLAVDGAGRVYVNDPLNYKINIFSPDGKLQHKFGEMGDGTGQMNKPKGVAVDSMGRIFVCDSLLDTVQLYDPSGTYLFSFGANGTGAGEFWMPSGIQIANNWVFVSDTYNNRVQVFQILSDEDSANDEPAVRQQDKR</sequence>
<proteinExistence type="predicted"/>